<keyword evidence="2" id="KW-0472">Membrane</keyword>
<dbReference type="EMBL" id="JACETU010000006">
    <property type="protein sequence ID" value="KAF7426533.1"/>
    <property type="molecule type" value="Genomic_DNA"/>
</dbReference>
<accession>A0A8H6ZPP3</accession>
<organism evidence="4 5">
    <name type="scientific">Pleurotus ostreatus</name>
    <name type="common">Oyster mushroom</name>
    <name type="synonym">White-rot fungus</name>
    <dbReference type="NCBI Taxonomy" id="5322"/>
    <lineage>
        <taxon>Eukaryota</taxon>
        <taxon>Fungi</taxon>
        <taxon>Dikarya</taxon>
        <taxon>Basidiomycota</taxon>
        <taxon>Agaricomycotina</taxon>
        <taxon>Agaricomycetes</taxon>
        <taxon>Agaricomycetidae</taxon>
        <taxon>Agaricales</taxon>
        <taxon>Pleurotineae</taxon>
        <taxon>Pleurotaceae</taxon>
        <taxon>Pleurotus</taxon>
    </lineage>
</organism>
<keyword evidence="3" id="KW-0732">Signal</keyword>
<keyword evidence="2" id="KW-0812">Transmembrane</keyword>
<name>A0A8H6ZPP3_PLEOS</name>
<protein>
    <recommendedName>
        <fullName evidence="6">Transmembrane protein</fullName>
    </recommendedName>
</protein>
<keyword evidence="2" id="KW-1133">Transmembrane helix</keyword>
<gene>
    <name evidence="4" type="ORF">PC9H_008902</name>
</gene>
<dbReference type="VEuPathDB" id="FungiDB:PC9H_008902"/>
<dbReference type="AlphaFoldDB" id="A0A8H6ZPP3"/>
<proteinExistence type="predicted"/>
<evidence type="ECO:0000256" key="1">
    <source>
        <dbReference type="SAM" id="MobiDB-lite"/>
    </source>
</evidence>
<feature type="chain" id="PRO_5034098151" description="Transmembrane protein" evidence="3">
    <location>
        <begin position="25"/>
        <end position="404"/>
    </location>
</feature>
<evidence type="ECO:0000313" key="4">
    <source>
        <dbReference type="EMBL" id="KAF7426533.1"/>
    </source>
</evidence>
<dbReference type="GeneID" id="59378720"/>
<evidence type="ECO:0008006" key="6">
    <source>
        <dbReference type="Google" id="ProtNLM"/>
    </source>
</evidence>
<evidence type="ECO:0000256" key="2">
    <source>
        <dbReference type="SAM" id="Phobius"/>
    </source>
</evidence>
<keyword evidence="5" id="KW-1185">Reference proteome</keyword>
<dbReference type="OrthoDB" id="3103517at2759"/>
<sequence length="404" mass="43300">MRAATVSRKFAANLLLFCASSAETHLPCASVRLQTCLDSGIVAGSLTALYDPGLPPRGQSLPSFRCSALECPSTHPSAGQDQALHVLLPTHAPGLGAPFAEHISPSRPSSVHPEEDALCQMGGRPSSLGHRSESSGPTLNSSLLEGFSAVPGFHGVVKSHGVVESPSATLGGPCHTMHGLPCNVFLQVWGTSHFLKCLAAYVLIACISIGLLALASRLLLDQTAPVRVFDGSRRTIGGHLSRVIHYGELEDFVVNGPVVEDIDNLGLIFKGLYSDIEVLEYPPSIYLHVKADVAVILPLLTARECVSVAAKHGILCGKKCAKSLVIDMAQNHSCAICYSLTYVFEIRATKKFTTYFSRIPLQEKQHIETARTVKSKKADEPMDVEFPPLPGVCCSPPHVHLTFR</sequence>
<dbReference type="Proteomes" id="UP000623687">
    <property type="component" value="Unassembled WGS sequence"/>
</dbReference>
<feature type="signal peptide" evidence="3">
    <location>
        <begin position="1"/>
        <end position="24"/>
    </location>
</feature>
<reference evidence="4" key="1">
    <citation type="submission" date="2019-07" db="EMBL/GenBank/DDBJ databases">
        <authorList>
            <person name="Palmer J.M."/>
        </authorList>
    </citation>
    <scope>NUCLEOTIDE SEQUENCE</scope>
    <source>
        <strain evidence="4">PC9</strain>
    </source>
</reference>
<feature type="region of interest" description="Disordered" evidence="1">
    <location>
        <begin position="98"/>
        <end position="139"/>
    </location>
</feature>
<comment type="caution">
    <text evidence="4">The sequence shown here is derived from an EMBL/GenBank/DDBJ whole genome shotgun (WGS) entry which is preliminary data.</text>
</comment>
<dbReference type="RefSeq" id="XP_036629837.1">
    <property type="nucleotide sequence ID" value="XM_036778409.1"/>
</dbReference>
<feature type="transmembrane region" description="Helical" evidence="2">
    <location>
        <begin position="198"/>
        <end position="220"/>
    </location>
</feature>
<evidence type="ECO:0000256" key="3">
    <source>
        <dbReference type="SAM" id="SignalP"/>
    </source>
</evidence>
<evidence type="ECO:0000313" key="5">
    <source>
        <dbReference type="Proteomes" id="UP000623687"/>
    </source>
</evidence>